<dbReference type="PROSITE" id="PS51910">
    <property type="entry name" value="GH18_2"/>
    <property type="match status" value="1"/>
</dbReference>
<feature type="domain" description="GH18" evidence="1">
    <location>
        <begin position="27"/>
        <end position="386"/>
    </location>
</feature>
<dbReference type="GO" id="GO:0005975">
    <property type="term" value="P:carbohydrate metabolic process"/>
    <property type="evidence" value="ECO:0007669"/>
    <property type="project" value="InterPro"/>
</dbReference>
<gene>
    <name evidence="2" type="ORF">BDQ12DRAFT_700680</name>
</gene>
<dbReference type="GO" id="GO:0016787">
    <property type="term" value="F:hydrolase activity"/>
    <property type="evidence" value="ECO:0007669"/>
    <property type="project" value="UniProtKB-KW"/>
</dbReference>
<dbReference type="SMART" id="SM00636">
    <property type="entry name" value="Glyco_18"/>
    <property type="match status" value="1"/>
</dbReference>
<dbReference type="Gene3D" id="3.10.50.10">
    <property type="match status" value="1"/>
</dbReference>
<evidence type="ECO:0000259" key="1">
    <source>
        <dbReference type="PROSITE" id="PS51910"/>
    </source>
</evidence>
<dbReference type="InterPro" id="IPR011583">
    <property type="entry name" value="Chitinase_II/V-like_cat"/>
</dbReference>
<keyword evidence="2" id="KW-0378">Hydrolase</keyword>
<sequence>MVFKYSCARLINVTITPPSCSGSSLSKRTIGYYESWGNTHPCNKMYPEGIPIGSYTHLNFAFAFINPSTFVVSPMSDRDPALYTHFTALKNTNPGLQTWISIGRWSMNDLDQPTATTFSDLAGSTDAQTKFFASALLFLETYGFDSVNIDWEYPIAPEWSGKPADYQNYVTFLQNFRNALHSSGHNYGFTITIPSSFWYMQHFNISAIKKTIDWFNVMSYDLHSTWDSTNKFLGPFIASHTNLMEIDNALSLLWHNNIDPDNVVLGLSFYGQSFTLANPSCNTPGCVFTSVGQAGTCTQSVGTLSFAEIQCLVAEGAKVTTNTTVAVKMVTYNTNQWVSYDNTETFQMKIDFANSHCLGGTMVWASSTDNAQDPITSCQLGECGQSCPTSLSPAQRSDGKNRGNTGTNMGCTGSDSWLYCCPSNDMPTCTWRGTTPFCDGKCHDGEVEVTSSTSGTGASCWMGHKVLCCLKTASDLAVSECCTIWPSRLSLWTKGSYHQ</sequence>
<dbReference type="InterPro" id="IPR001223">
    <property type="entry name" value="Glyco_hydro18_cat"/>
</dbReference>
<dbReference type="AlphaFoldDB" id="A0A5C3LY66"/>
<dbReference type="PANTHER" id="PTHR11177">
    <property type="entry name" value="CHITINASE"/>
    <property type="match status" value="1"/>
</dbReference>
<dbReference type="EMBL" id="ML213643">
    <property type="protein sequence ID" value="TFK33711.1"/>
    <property type="molecule type" value="Genomic_DNA"/>
</dbReference>
<name>A0A5C3LY66_9AGAR</name>
<organism evidence="2 3">
    <name type="scientific">Crucibulum laeve</name>
    <dbReference type="NCBI Taxonomy" id="68775"/>
    <lineage>
        <taxon>Eukaryota</taxon>
        <taxon>Fungi</taxon>
        <taxon>Dikarya</taxon>
        <taxon>Basidiomycota</taxon>
        <taxon>Agaricomycotina</taxon>
        <taxon>Agaricomycetes</taxon>
        <taxon>Agaricomycetidae</taxon>
        <taxon>Agaricales</taxon>
        <taxon>Agaricineae</taxon>
        <taxon>Nidulariaceae</taxon>
        <taxon>Crucibulum</taxon>
    </lineage>
</organism>
<accession>A0A5C3LY66</accession>
<dbReference type="PANTHER" id="PTHR11177:SF333">
    <property type="entry name" value="CHITINASE"/>
    <property type="match status" value="1"/>
</dbReference>
<dbReference type="GO" id="GO:0008061">
    <property type="term" value="F:chitin binding"/>
    <property type="evidence" value="ECO:0007669"/>
    <property type="project" value="InterPro"/>
</dbReference>
<proteinExistence type="predicted"/>
<dbReference type="InterPro" id="IPR050314">
    <property type="entry name" value="Glycosyl_Hydrlase_18"/>
</dbReference>
<dbReference type="OrthoDB" id="73875at2759"/>
<keyword evidence="3" id="KW-1185">Reference proteome</keyword>
<dbReference type="SUPFAM" id="SSF54556">
    <property type="entry name" value="Chitinase insertion domain"/>
    <property type="match status" value="1"/>
</dbReference>
<dbReference type="SUPFAM" id="SSF51445">
    <property type="entry name" value="(Trans)glycosidases"/>
    <property type="match status" value="1"/>
</dbReference>
<protein>
    <submittedName>
        <fullName evidence="2">Glycoside hydrolase superfamily</fullName>
    </submittedName>
</protein>
<evidence type="ECO:0000313" key="3">
    <source>
        <dbReference type="Proteomes" id="UP000308652"/>
    </source>
</evidence>
<dbReference type="Proteomes" id="UP000308652">
    <property type="component" value="Unassembled WGS sequence"/>
</dbReference>
<dbReference type="InterPro" id="IPR017853">
    <property type="entry name" value="GH"/>
</dbReference>
<reference evidence="2 3" key="1">
    <citation type="journal article" date="2019" name="Nat. Ecol. Evol.">
        <title>Megaphylogeny resolves global patterns of mushroom evolution.</title>
        <authorList>
            <person name="Varga T."/>
            <person name="Krizsan K."/>
            <person name="Foldi C."/>
            <person name="Dima B."/>
            <person name="Sanchez-Garcia M."/>
            <person name="Sanchez-Ramirez S."/>
            <person name="Szollosi G.J."/>
            <person name="Szarkandi J.G."/>
            <person name="Papp V."/>
            <person name="Albert L."/>
            <person name="Andreopoulos W."/>
            <person name="Angelini C."/>
            <person name="Antonin V."/>
            <person name="Barry K.W."/>
            <person name="Bougher N.L."/>
            <person name="Buchanan P."/>
            <person name="Buyck B."/>
            <person name="Bense V."/>
            <person name="Catcheside P."/>
            <person name="Chovatia M."/>
            <person name="Cooper J."/>
            <person name="Damon W."/>
            <person name="Desjardin D."/>
            <person name="Finy P."/>
            <person name="Geml J."/>
            <person name="Haridas S."/>
            <person name="Hughes K."/>
            <person name="Justo A."/>
            <person name="Karasinski D."/>
            <person name="Kautmanova I."/>
            <person name="Kiss B."/>
            <person name="Kocsube S."/>
            <person name="Kotiranta H."/>
            <person name="LaButti K.M."/>
            <person name="Lechner B.E."/>
            <person name="Liimatainen K."/>
            <person name="Lipzen A."/>
            <person name="Lukacs Z."/>
            <person name="Mihaltcheva S."/>
            <person name="Morgado L.N."/>
            <person name="Niskanen T."/>
            <person name="Noordeloos M.E."/>
            <person name="Ohm R.A."/>
            <person name="Ortiz-Santana B."/>
            <person name="Ovrebo C."/>
            <person name="Racz N."/>
            <person name="Riley R."/>
            <person name="Savchenko A."/>
            <person name="Shiryaev A."/>
            <person name="Soop K."/>
            <person name="Spirin V."/>
            <person name="Szebenyi C."/>
            <person name="Tomsovsky M."/>
            <person name="Tulloss R.E."/>
            <person name="Uehling J."/>
            <person name="Grigoriev I.V."/>
            <person name="Vagvolgyi C."/>
            <person name="Papp T."/>
            <person name="Martin F.M."/>
            <person name="Miettinen O."/>
            <person name="Hibbett D.S."/>
            <person name="Nagy L.G."/>
        </authorList>
    </citation>
    <scope>NUCLEOTIDE SEQUENCE [LARGE SCALE GENOMIC DNA]</scope>
    <source>
        <strain evidence="2 3">CBS 166.37</strain>
    </source>
</reference>
<dbReference type="Gene3D" id="3.20.20.80">
    <property type="entry name" value="Glycosidases"/>
    <property type="match status" value="1"/>
</dbReference>
<dbReference type="STRING" id="68775.A0A5C3LY66"/>
<evidence type="ECO:0000313" key="2">
    <source>
        <dbReference type="EMBL" id="TFK33711.1"/>
    </source>
</evidence>
<dbReference type="Pfam" id="PF00704">
    <property type="entry name" value="Glyco_hydro_18"/>
    <property type="match status" value="1"/>
</dbReference>
<dbReference type="InterPro" id="IPR029070">
    <property type="entry name" value="Chitinase_insertion_sf"/>
</dbReference>